<reference evidence="2" key="1">
    <citation type="submission" date="2013-12" db="EMBL/GenBank/DDBJ databases">
        <authorList>
            <person name="Omoto C.K."/>
            <person name="Sibley D."/>
            <person name="Venepally P."/>
            <person name="Hadjithomas M."/>
            <person name="Karamycheva S."/>
            <person name="Brunk B."/>
            <person name="Roos D."/>
            <person name="Caler E."/>
            <person name="Lorenzi H."/>
        </authorList>
    </citation>
    <scope>NUCLEOTIDE SEQUENCE</scope>
</reference>
<feature type="chain" id="PRO_5001512094" description="FAS1 domain-containing protein" evidence="1">
    <location>
        <begin position="17"/>
        <end position="173"/>
    </location>
</feature>
<dbReference type="RefSeq" id="XP_011129227.1">
    <property type="nucleotide sequence ID" value="XM_011130925.1"/>
</dbReference>
<evidence type="ECO:0000313" key="3">
    <source>
        <dbReference type="Proteomes" id="UP000019763"/>
    </source>
</evidence>
<feature type="signal peptide" evidence="1">
    <location>
        <begin position="1"/>
        <end position="16"/>
    </location>
</feature>
<proteinExistence type="predicted"/>
<evidence type="ECO:0000256" key="1">
    <source>
        <dbReference type="SAM" id="SignalP"/>
    </source>
</evidence>
<evidence type="ECO:0008006" key="4">
    <source>
        <dbReference type="Google" id="ProtNLM"/>
    </source>
</evidence>
<keyword evidence="1" id="KW-0732">Signal</keyword>
<comment type="caution">
    <text evidence="2">The sequence shown here is derived from an EMBL/GenBank/DDBJ whole genome shotgun (WGS) entry which is preliminary data.</text>
</comment>
<evidence type="ECO:0000313" key="2">
    <source>
        <dbReference type="EMBL" id="EZG78636.1"/>
    </source>
</evidence>
<name>A0A023BAU9_GRENI</name>
<accession>A0A023BAU9</accession>
<dbReference type="Proteomes" id="UP000019763">
    <property type="component" value="Unassembled WGS sequence"/>
</dbReference>
<dbReference type="VEuPathDB" id="CryptoDB:GNI_033910"/>
<gene>
    <name evidence="2" type="ORF">GNI_033910</name>
</gene>
<protein>
    <recommendedName>
        <fullName evidence="4">FAS1 domain-containing protein</fullName>
    </recommendedName>
</protein>
<dbReference type="AlphaFoldDB" id="A0A023BAU9"/>
<sequence>MNSWFKLALCVWGAIGQTIESWIGGQYPSSLSKTMALVGDVSQLMSGLGSRHVVVILPSNDAWKSHKDLYNKLQSSPNDRYSMLLDAVVEVPGVTTLAGVKSLNDISFSDVYTLAGTPVVKDKGKYYYGQMSADGSTKKSGKPIEINKTPLAAFDNVAIFQAKTFALPPALRQ</sequence>
<organism evidence="2 3">
    <name type="scientific">Gregarina niphandrodes</name>
    <name type="common">Septate eugregarine</name>
    <dbReference type="NCBI Taxonomy" id="110365"/>
    <lineage>
        <taxon>Eukaryota</taxon>
        <taxon>Sar</taxon>
        <taxon>Alveolata</taxon>
        <taxon>Apicomplexa</taxon>
        <taxon>Conoidasida</taxon>
        <taxon>Gregarinasina</taxon>
        <taxon>Eugregarinorida</taxon>
        <taxon>Gregarinidae</taxon>
        <taxon>Gregarina</taxon>
    </lineage>
</organism>
<dbReference type="EMBL" id="AFNH02000260">
    <property type="protein sequence ID" value="EZG78636.1"/>
    <property type="molecule type" value="Genomic_DNA"/>
</dbReference>
<dbReference type="GeneID" id="22911347"/>
<keyword evidence="3" id="KW-1185">Reference proteome</keyword>